<name>A0A8I6SEF0_CIMLE</name>
<reference evidence="1" key="1">
    <citation type="submission" date="2022-01" db="UniProtKB">
        <authorList>
            <consortium name="EnsemblMetazoa"/>
        </authorList>
    </citation>
    <scope>IDENTIFICATION</scope>
</reference>
<accession>A0A8I6SEF0</accession>
<keyword evidence="2" id="KW-1185">Reference proteome</keyword>
<organism evidence="1 2">
    <name type="scientific">Cimex lectularius</name>
    <name type="common">Bed bug</name>
    <name type="synonym">Acanthia lectularia</name>
    <dbReference type="NCBI Taxonomy" id="79782"/>
    <lineage>
        <taxon>Eukaryota</taxon>
        <taxon>Metazoa</taxon>
        <taxon>Ecdysozoa</taxon>
        <taxon>Arthropoda</taxon>
        <taxon>Hexapoda</taxon>
        <taxon>Insecta</taxon>
        <taxon>Pterygota</taxon>
        <taxon>Neoptera</taxon>
        <taxon>Paraneoptera</taxon>
        <taxon>Hemiptera</taxon>
        <taxon>Heteroptera</taxon>
        <taxon>Panheteroptera</taxon>
        <taxon>Cimicomorpha</taxon>
        <taxon>Cimicidae</taxon>
        <taxon>Cimex</taxon>
    </lineage>
</organism>
<dbReference type="GO" id="GO:0003676">
    <property type="term" value="F:nucleic acid binding"/>
    <property type="evidence" value="ECO:0007669"/>
    <property type="project" value="InterPro"/>
</dbReference>
<dbReference type="EnsemblMetazoa" id="XM_024224786.1">
    <property type="protein sequence ID" value="XP_024080554.1"/>
    <property type="gene ID" value="LOC112126189"/>
</dbReference>
<dbReference type="GeneID" id="112126189"/>
<proteinExistence type="predicted"/>
<dbReference type="AlphaFoldDB" id="A0A8I6SEF0"/>
<dbReference type="Gene3D" id="3.30.420.10">
    <property type="entry name" value="Ribonuclease H-like superfamily/Ribonuclease H"/>
    <property type="match status" value="1"/>
</dbReference>
<sequence length="195" mass="22420">MMETIVCPIFEPVTHTMMRHCDSQTIASSDNPLYIMFLMFNHISSNCHTVTEETPERKSFGAIEGIVWLMMNQKVLIALMPNPLGHHDIFTPEKLWRRRCYGSSRHFYGTGTNLFFIKGSITAARYIEDVLSEEVVPYMQLIGDGFIFIHDNARPKQLGSLVATWNGLQLNVWRDQHAVQDLTLSYTFETNCQRG</sequence>
<evidence type="ECO:0000313" key="2">
    <source>
        <dbReference type="Proteomes" id="UP000494040"/>
    </source>
</evidence>
<dbReference type="RefSeq" id="XP_024080554.1">
    <property type="nucleotide sequence ID" value="XM_024224786.1"/>
</dbReference>
<dbReference type="Proteomes" id="UP000494040">
    <property type="component" value="Unassembled WGS sequence"/>
</dbReference>
<dbReference type="InterPro" id="IPR036397">
    <property type="entry name" value="RNaseH_sf"/>
</dbReference>
<dbReference type="KEGG" id="clec:112126189"/>
<evidence type="ECO:0000313" key="1">
    <source>
        <dbReference type="EnsemblMetazoa" id="XP_024080554.1"/>
    </source>
</evidence>
<protein>
    <submittedName>
        <fullName evidence="1">Uncharacterized protein</fullName>
    </submittedName>
</protein>
<dbReference type="OrthoDB" id="9996331at2759"/>